<sequence length="56" mass="5847">MGHNTYEAPAITEVGSLHDMTLQFKTFGAADGVILVIPGVANVPIGESDENGNISF</sequence>
<comment type="caution">
    <text evidence="1">The sequence shown here is derived from an EMBL/GenBank/DDBJ whole genome shotgun (WGS) entry which is preliminary data.</text>
</comment>
<keyword evidence="2" id="KW-1185">Reference proteome</keyword>
<name>A0A6L7EWZ4_9ACTN</name>
<dbReference type="EMBL" id="WUEK01000005">
    <property type="protein sequence ID" value="MXG89948.1"/>
    <property type="molecule type" value="Genomic_DNA"/>
</dbReference>
<dbReference type="Proteomes" id="UP000473325">
    <property type="component" value="Unassembled WGS sequence"/>
</dbReference>
<proteinExistence type="predicted"/>
<dbReference type="RefSeq" id="WP_160877847.1">
    <property type="nucleotide sequence ID" value="NZ_WUEK01000005.1"/>
</dbReference>
<gene>
    <name evidence="1" type="ORF">GRQ65_10325</name>
</gene>
<evidence type="ECO:0000313" key="2">
    <source>
        <dbReference type="Proteomes" id="UP000473325"/>
    </source>
</evidence>
<protein>
    <submittedName>
        <fullName evidence="1">Uncharacterized protein</fullName>
    </submittedName>
</protein>
<evidence type="ECO:0000313" key="1">
    <source>
        <dbReference type="EMBL" id="MXG89948.1"/>
    </source>
</evidence>
<reference evidence="1 2" key="1">
    <citation type="submission" date="2019-12" db="EMBL/GenBank/DDBJ databases">
        <authorList>
            <person name="Kun Z."/>
        </authorList>
    </citation>
    <scope>NUCLEOTIDE SEQUENCE [LARGE SCALE GENOMIC DNA]</scope>
    <source>
        <strain evidence="1 2">YIM 123512</strain>
    </source>
</reference>
<organism evidence="1 2">
    <name type="scientific">Nocardioides flavescens</name>
    <dbReference type="NCBI Taxonomy" id="2691959"/>
    <lineage>
        <taxon>Bacteria</taxon>
        <taxon>Bacillati</taxon>
        <taxon>Actinomycetota</taxon>
        <taxon>Actinomycetes</taxon>
        <taxon>Propionibacteriales</taxon>
        <taxon>Nocardioidaceae</taxon>
        <taxon>Nocardioides</taxon>
    </lineage>
</organism>
<dbReference type="AlphaFoldDB" id="A0A6L7EWZ4"/>
<accession>A0A6L7EWZ4</accession>